<dbReference type="Pfam" id="PF00348">
    <property type="entry name" value="polyprenyl_synt"/>
    <property type="match status" value="1"/>
</dbReference>
<evidence type="ECO:0000256" key="2">
    <source>
        <dbReference type="ARBA" id="ARBA00022679"/>
    </source>
</evidence>
<organism evidence="6 7">
    <name type="scientific">Glossina morsitans morsitans</name>
    <name type="common">Savannah tsetse fly</name>
    <dbReference type="NCBI Taxonomy" id="37546"/>
    <lineage>
        <taxon>Eukaryota</taxon>
        <taxon>Metazoa</taxon>
        <taxon>Ecdysozoa</taxon>
        <taxon>Arthropoda</taxon>
        <taxon>Hexapoda</taxon>
        <taxon>Insecta</taxon>
        <taxon>Pterygota</taxon>
        <taxon>Neoptera</taxon>
        <taxon>Endopterygota</taxon>
        <taxon>Diptera</taxon>
        <taxon>Brachycera</taxon>
        <taxon>Muscomorpha</taxon>
        <taxon>Hippoboscoidea</taxon>
        <taxon>Glossinidae</taxon>
        <taxon>Glossina</taxon>
    </lineage>
</organism>
<dbReference type="PANTHER" id="PTHR11525:SF0">
    <property type="entry name" value="FARNESYL PYROPHOSPHATE SYNTHASE"/>
    <property type="match status" value="1"/>
</dbReference>
<evidence type="ECO:0000256" key="1">
    <source>
        <dbReference type="ARBA" id="ARBA00001946"/>
    </source>
</evidence>
<dbReference type="EnsemblMetazoa" id="GMOY003295-RA">
    <property type="protein sequence ID" value="GMOY003295-PA"/>
    <property type="gene ID" value="GMOY003295"/>
</dbReference>
<dbReference type="GO" id="GO:0042811">
    <property type="term" value="P:pheromone biosynthetic process"/>
    <property type="evidence" value="ECO:0007669"/>
    <property type="project" value="UniProtKB-ARBA"/>
</dbReference>
<dbReference type="GO" id="GO:0005737">
    <property type="term" value="C:cytoplasm"/>
    <property type="evidence" value="ECO:0007669"/>
    <property type="project" value="TreeGrafter"/>
</dbReference>
<evidence type="ECO:0000256" key="5">
    <source>
        <dbReference type="ARBA" id="ARBA00033740"/>
    </source>
</evidence>
<evidence type="ECO:0000256" key="4">
    <source>
        <dbReference type="ARBA" id="ARBA00022842"/>
    </source>
</evidence>
<dbReference type="InterPro" id="IPR000092">
    <property type="entry name" value="Polyprenyl_synt"/>
</dbReference>
<dbReference type="STRING" id="37546.A0A1B0FHN5"/>
<dbReference type="Proteomes" id="UP000092444">
    <property type="component" value="Unassembled WGS sequence"/>
</dbReference>
<protein>
    <submittedName>
        <fullName evidence="6">Uncharacterized protein</fullName>
    </submittedName>
</protein>
<dbReference type="GO" id="GO:0045337">
    <property type="term" value="P:farnesyl diphosphate biosynthetic process"/>
    <property type="evidence" value="ECO:0007669"/>
    <property type="project" value="TreeGrafter"/>
</dbReference>
<reference evidence="6" key="1">
    <citation type="submission" date="2020-05" db="UniProtKB">
        <authorList>
            <consortium name="EnsemblMetazoa"/>
        </authorList>
    </citation>
    <scope>IDENTIFICATION</scope>
    <source>
        <strain evidence="6">Yale</strain>
    </source>
</reference>
<dbReference type="GO" id="GO:0046872">
    <property type="term" value="F:metal ion binding"/>
    <property type="evidence" value="ECO:0007669"/>
    <property type="project" value="UniProtKB-KW"/>
</dbReference>
<dbReference type="SUPFAM" id="SSF48576">
    <property type="entry name" value="Terpenoid synthases"/>
    <property type="match status" value="1"/>
</dbReference>
<dbReference type="PANTHER" id="PTHR11525">
    <property type="entry name" value="FARNESYL-PYROPHOSPHATE SYNTHETASE"/>
    <property type="match status" value="1"/>
</dbReference>
<comment type="pathway">
    <text evidence="5">Pheromone biosynthesis.</text>
</comment>
<name>A0A1B0FHN5_GLOMM</name>
<proteinExistence type="predicted"/>
<keyword evidence="3" id="KW-0479">Metal-binding</keyword>
<evidence type="ECO:0000313" key="7">
    <source>
        <dbReference type="Proteomes" id="UP000092444"/>
    </source>
</evidence>
<dbReference type="AlphaFoldDB" id="A0A1B0FHN5"/>
<dbReference type="EMBL" id="CCAG010020380">
    <property type="status" value="NOT_ANNOTATED_CDS"/>
    <property type="molecule type" value="Genomic_DNA"/>
</dbReference>
<keyword evidence="4" id="KW-0460">Magnesium</keyword>
<accession>A0A1B0FHN5</accession>
<dbReference type="InterPro" id="IPR008949">
    <property type="entry name" value="Isoprenoid_synthase_dom_sf"/>
</dbReference>
<dbReference type="Gene3D" id="1.10.600.10">
    <property type="entry name" value="Farnesyl Diphosphate Synthase"/>
    <property type="match status" value="1"/>
</dbReference>
<dbReference type="GO" id="GO:0004337">
    <property type="term" value="F:(2E,6E)-farnesyl diphosphate synthase activity"/>
    <property type="evidence" value="ECO:0007669"/>
    <property type="project" value="TreeGrafter"/>
</dbReference>
<comment type="cofactor">
    <cofactor evidence="1">
        <name>Mg(2+)</name>
        <dbReference type="ChEBI" id="CHEBI:18420"/>
    </cofactor>
</comment>
<sequence length="98" mass="10795">MTFITTCGQSLDMLNSNKSVSTFTMDTYTTTAANKTLHYTFCLPIAAAMHFAGLKDANTLRQTKIIAIKCKTISWVVSVNQGSPVNWALTYKIINVPD</sequence>
<evidence type="ECO:0000256" key="3">
    <source>
        <dbReference type="ARBA" id="ARBA00022723"/>
    </source>
</evidence>
<keyword evidence="7" id="KW-1185">Reference proteome</keyword>
<evidence type="ECO:0000313" key="6">
    <source>
        <dbReference type="EnsemblMetazoa" id="GMOY003295-PA"/>
    </source>
</evidence>
<dbReference type="GO" id="GO:0004161">
    <property type="term" value="F:dimethylallyltranstransferase activity"/>
    <property type="evidence" value="ECO:0007669"/>
    <property type="project" value="TreeGrafter"/>
</dbReference>
<keyword evidence="2" id="KW-0808">Transferase</keyword>
<dbReference type="InterPro" id="IPR039702">
    <property type="entry name" value="FPS1-like"/>
</dbReference>
<dbReference type="VEuPathDB" id="VectorBase:GMOY003295"/>
<dbReference type="PhylomeDB" id="A0A1B0FHN5"/>